<reference evidence="3" key="1">
    <citation type="submission" date="2023-07" db="EMBL/GenBank/DDBJ databases">
        <title>Isolating and identifying novel microbial strains from the Mariana Trench.</title>
        <authorList>
            <person name="Fu H."/>
        </authorList>
    </citation>
    <scope>NUCLEOTIDE SEQUENCE [LARGE SCALE GENOMIC DNA]</scope>
    <source>
        <strain evidence="3">T-y2</strain>
    </source>
</reference>
<dbReference type="RefSeq" id="WP_311401076.1">
    <property type="nucleotide sequence ID" value="NZ_JAVRBG010000004.1"/>
</dbReference>
<accession>A0ABU2KHD5</accession>
<evidence type="ECO:0000313" key="2">
    <source>
        <dbReference type="EMBL" id="MDT0294127.1"/>
    </source>
</evidence>
<dbReference type="InterPro" id="IPR025381">
    <property type="entry name" value="DUF4296"/>
</dbReference>
<evidence type="ECO:0000313" key="3">
    <source>
        <dbReference type="Proteomes" id="UP001182991"/>
    </source>
</evidence>
<keyword evidence="3" id="KW-1185">Reference proteome</keyword>
<organism evidence="2 3">
    <name type="scientific">Mesonia ostreae</name>
    <dbReference type="NCBI Taxonomy" id="861110"/>
    <lineage>
        <taxon>Bacteria</taxon>
        <taxon>Pseudomonadati</taxon>
        <taxon>Bacteroidota</taxon>
        <taxon>Flavobacteriia</taxon>
        <taxon>Flavobacteriales</taxon>
        <taxon>Flavobacteriaceae</taxon>
        <taxon>Mesonia</taxon>
    </lineage>
</organism>
<gene>
    <name evidence="2" type="ORF">RLT85_05725</name>
</gene>
<feature type="domain" description="DUF4296" evidence="1">
    <location>
        <begin position="25"/>
        <end position="107"/>
    </location>
</feature>
<dbReference type="Pfam" id="PF14129">
    <property type="entry name" value="DUF4296"/>
    <property type="match status" value="1"/>
</dbReference>
<name>A0ABU2KHD5_9FLAO</name>
<evidence type="ECO:0000259" key="1">
    <source>
        <dbReference type="Pfam" id="PF14129"/>
    </source>
</evidence>
<sequence>MKIKILLLSLVLFTACQDVNKALKPKNLIPEDKMVNLLVDLQKMDAVISKNKNYYELRKVKAKDLIFEKYQVDSMQLAESSNYYAEDFATNTRIYERVITKLEAEKKIIDSLYEERSKAMQDSKIKGKREADSL</sequence>
<dbReference type="PROSITE" id="PS51257">
    <property type="entry name" value="PROKAR_LIPOPROTEIN"/>
    <property type="match status" value="1"/>
</dbReference>
<dbReference type="EMBL" id="JAVRBG010000004">
    <property type="protein sequence ID" value="MDT0294127.1"/>
    <property type="molecule type" value="Genomic_DNA"/>
</dbReference>
<comment type="caution">
    <text evidence="2">The sequence shown here is derived from an EMBL/GenBank/DDBJ whole genome shotgun (WGS) entry which is preliminary data.</text>
</comment>
<protein>
    <submittedName>
        <fullName evidence="2">DUF4296 domain-containing protein</fullName>
    </submittedName>
</protein>
<proteinExistence type="predicted"/>
<dbReference type="Proteomes" id="UP001182991">
    <property type="component" value="Unassembled WGS sequence"/>
</dbReference>